<feature type="transmembrane region" description="Helical" evidence="4">
    <location>
        <begin position="375"/>
        <end position="395"/>
    </location>
</feature>
<evidence type="ECO:0000313" key="6">
    <source>
        <dbReference type="EMBL" id="AMW32082.1"/>
    </source>
</evidence>
<dbReference type="PANTHER" id="PTHR23520">
    <property type="entry name" value="TRANSPORTER, PUTATIVE (AFU_ORTHOLOGUE AFUA_3G04000)-RELATED"/>
    <property type="match status" value="1"/>
</dbReference>
<dbReference type="AlphaFoldDB" id="A0AAI8CKI4"/>
<feature type="transmembrane region" description="Helical" evidence="4">
    <location>
        <begin position="108"/>
        <end position="127"/>
    </location>
</feature>
<dbReference type="PANTHER" id="PTHR23520:SF5">
    <property type="entry name" value="TRANSPORTER, PUTATIVE (AFU_ORTHOLOGUE AFUA_3G04000)-RELATED"/>
    <property type="match status" value="1"/>
</dbReference>
<evidence type="ECO:0000256" key="3">
    <source>
        <dbReference type="ARBA" id="ARBA00023136"/>
    </source>
</evidence>
<name>A0AAI8CKI4_FERIS</name>
<keyword evidence="2 4" id="KW-1133">Transmembrane helix</keyword>
<dbReference type="KEGG" id="fia:NA23_01235"/>
<evidence type="ECO:0000259" key="5">
    <source>
        <dbReference type="PROSITE" id="PS50850"/>
    </source>
</evidence>
<dbReference type="Gene3D" id="1.20.1250.20">
    <property type="entry name" value="MFS general substrate transporter like domains"/>
    <property type="match status" value="1"/>
</dbReference>
<evidence type="ECO:0000256" key="4">
    <source>
        <dbReference type="SAM" id="Phobius"/>
    </source>
</evidence>
<proteinExistence type="predicted"/>
<feature type="domain" description="Major facilitator superfamily (MFS) profile" evidence="5">
    <location>
        <begin position="13"/>
        <end position="402"/>
    </location>
</feature>
<dbReference type="InterPro" id="IPR011701">
    <property type="entry name" value="MFS"/>
</dbReference>
<gene>
    <name evidence="6" type="ORF">NA23_01235</name>
</gene>
<feature type="transmembrane region" description="Helical" evidence="4">
    <location>
        <begin position="254"/>
        <end position="276"/>
    </location>
</feature>
<feature type="transmembrane region" description="Helical" evidence="4">
    <location>
        <begin position="12"/>
        <end position="32"/>
    </location>
</feature>
<dbReference type="Proteomes" id="UP000093740">
    <property type="component" value="Chromosome"/>
</dbReference>
<sequence>MSHTSDISSTNSAARLITIFTFTDGLAQGIYGTIFNLMLRTSGMPTSYVGRITSFFLWGCALLGLVFGIIADKVNKKQLMFTTHLLSVFFGTYRVLSKSYVQLGISSFFFGGFSTATGIVLSTLLILKTSKDNRTKVLGLNFGVGMLTGVLGNILGGVLGDIFPLKAVLISASISRLLALIPVKRLSIEKFSDTRLYKSDTDTNVLEFFSTLKKLNEQAKKVVLYYFLSTMSVGFGAGLFVTFGNVIFYDLFHLSPSLIGTILAMAQLATSIGAIFSYKLGRKFGDMNVLIFSYVFVPILIVLLSFVREPITFTSVYILRFAVMNMVGPLLTALVFSNIPASYLSSINGMNTFLSNVARALSADLFAALTRFKNGYTWIFVVSSIFYFANAYVMIRMYKHLKD</sequence>
<dbReference type="GO" id="GO:0022857">
    <property type="term" value="F:transmembrane transporter activity"/>
    <property type="evidence" value="ECO:0007669"/>
    <property type="project" value="InterPro"/>
</dbReference>
<keyword evidence="7" id="KW-1185">Reference proteome</keyword>
<evidence type="ECO:0000256" key="2">
    <source>
        <dbReference type="ARBA" id="ARBA00022989"/>
    </source>
</evidence>
<dbReference type="Pfam" id="PF07690">
    <property type="entry name" value="MFS_1"/>
    <property type="match status" value="1"/>
</dbReference>
<protein>
    <submittedName>
        <fullName evidence="6">MFS transporter</fullName>
    </submittedName>
</protein>
<feature type="transmembrane region" description="Helical" evidence="4">
    <location>
        <begin position="139"/>
        <end position="159"/>
    </location>
</feature>
<evidence type="ECO:0000256" key="1">
    <source>
        <dbReference type="ARBA" id="ARBA00022692"/>
    </source>
</evidence>
<organism evidence="6 7">
    <name type="scientific">Fervidobacterium islandicum</name>
    <dbReference type="NCBI Taxonomy" id="2423"/>
    <lineage>
        <taxon>Bacteria</taxon>
        <taxon>Thermotogati</taxon>
        <taxon>Thermotogota</taxon>
        <taxon>Thermotogae</taxon>
        <taxon>Thermotogales</taxon>
        <taxon>Fervidobacteriaceae</taxon>
        <taxon>Fervidobacterium</taxon>
    </lineage>
</organism>
<accession>A0AAI8CKI4</accession>
<dbReference type="RefSeq" id="WP_033191395.1">
    <property type="nucleotide sequence ID" value="NZ_CP014334.2"/>
</dbReference>
<reference evidence="6 7" key="1">
    <citation type="journal article" date="2015" name="Stand. Genomic Sci.">
        <title>Genome sequence of a native-feather degrading extremely thermophilic Eubacterium, Fervidobacterium islandicum AW-1.</title>
        <authorList>
            <person name="Lee Y.J."/>
            <person name="Jeong H."/>
            <person name="Park G.S."/>
            <person name="Kwak Y."/>
            <person name="Lee S.J."/>
            <person name="Lee S.J."/>
            <person name="Park M.K."/>
            <person name="Kim J.Y."/>
            <person name="Kang H.K."/>
            <person name="Shin J.H."/>
            <person name="Lee D.W."/>
        </authorList>
    </citation>
    <scope>NUCLEOTIDE SEQUENCE [LARGE SCALE GENOMIC DNA]</scope>
    <source>
        <strain evidence="6 7">AW-1</strain>
    </source>
</reference>
<feature type="transmembrane region" description="Helical" evidence="4">
    <location>
        <begin position="223"/>
        <end position="248"/>
    </location>
</feature>
<feature type="transmembrane region" description="Helical" evidence="4">
    <location>
        <begin position="288"/>
        <end position="306"/>
    </location>
</feature>
<dbReference type="PROSITE" id="PS50850">
    <property type="entry name" value="MFS"/>
    <property type="match status" value="1"/>
</dbReference>
<keyword evidence="3 4" id="KW-0472">Membrane</keyword>
<dbReference type="InterPro" id="IPR020846">
    <property type="entry name" value="MFS_dom"/>
</dbReference>
<dbReference type="InterPro" id="IPR036259">
    <property type="entry name" value="MFS_trans_sf"/>
</dbReference>
<dbReference type="EMBL" id="CP014334">
    <property type="protein sequence ID" value="AMW32082.1"/>
    <property type="molecule type" value="Genomic_DNA"/>
</dbReference>
<feature type="transmembrane region" description="Helical" evidence="4">
    <location>
        <begin position="52"/>
        <end position="71"/>
    </location>
</feature>
<keyword evidence="1 4" id="KW-0812">Transmembrane</keyword>
<feature type="transmembrane region" description="Helical" evidence="4">
    <location>
        <begin position="318"/>
        <end position="339"/>
    </location>
</feature>
<evidence type="ECO:0000313" key="7">
    <source>
        <dbReference type="Proteomes" id="UP000093740"/>
    </source>
</evidence>
<dbReference type="SUPFAM" id="SSF103473">
    <property type="entry name" value="MFS general substrate transporter"/>
    <property type="match status" value="1"/>
</dbReference>